<accession>A0A6J5NNJ7</accession>
<proteinExistence type="predicted"/>
<name>A0A6J5NNJ7_9CAUD</name>
<protein>
    <submittedName>
        <fullName evidence="1">Uncharacterized protein</fullName>
    </submittedName>
</protein>
<dbReference type="EMBL" id="LR796673">
    <property type="protein sequence ID" value="CAB4158558.1"/>
    <property type="molecule type" value="Genomic_DNA"/>
</dbReference>
<gene>
    <name evidence="1" type="ORF">UFOVP703_18</name>
</gene>
<evidence type="ECO:0000313" key="1">
    <source>
        <dbReference type="EMBL" id="CAB4158558.1"/>
    </source>
</evidence>
<reference evidence="1" key="1">
    <citation type="submission" date="2020-04" db="EMBL/GenBank/DDBJ databases">
        <authorList>
            <person name="Chiriac C."/>
            <person name="Salcher M."/>
            <person name="Ghai R."/>
            <person name="Kavagutti S V."/>
        </authorList>
    </citation>
    <scope>NUCLEOTIDE SEQUENCE</scope>
</reference>
<organism evidence="1">
    <name type="scientific">uncultured Caudovirales phage</name>
    <dbReference type="NCBI Taxonomy" id="2100421"/>
    <lineage>
        <taxon>Viruses</taxon>
        <taxon>Duplodnaviria</taxon>
        <taxon>Heunggongvirae</taxon>
        <taxon>Uroviricota</taxon>
        <taxon>Caudoviricetes</taxon>
        <taxon>Peduoviridae</taxon>
        <taxon>Maltschvirus</taxon>
        <taxon>Maltschvirus maltsch</taxon>
    </lineage>
</organism>
<sequence>MAPRRLLKTDGTATPINRVTISEAARLMGADTLDTVNLRDGRVLLVNDAGHERQLPVNQAATALYHTVCRAGTTWQIRGDAIVTLDADFGGDHP</sequence>